<feature type="domain" description="HTH araC/xylS-type" evidence="4">
    <location>
        <begin position="174"/>
        <end position="275"/>
    </location>
</feature>
<dbReference type="InterPro" id="IPR037923">
    <property type="entry name" value="HTH-like"/>
</dbReference>
<evidence type="ECO:0000256" key="3">
    <source>
        <dbReference type="ARBA" id="ARBA00023163"/>
    </source>
</evidence>
<dbReference type="InterPro" id="IPR018060">
    <property type="entry name" value="HTH_AraC"/>
</dbReference>
<keyword evidence="6" id="KW-1185">Reference proteome</keyword>
<dbReference type="InterPro" id="IPR020449">
    <property type="entry name" value="Tscrpt_reg_AraC-type_HTH"/>
</dbReference>
<keyword evidence="1" id="KW-0805">Transcription regulation</keyword>
<dbReference type="SMART" id="SM00342">
    <property type="entry name" value="HTH_ARAC"/>
    <property type="match status" value="1"/>
</dbReference>
<dbReference type="InterPro" id="IPR018062">
    <property type="entry name" value="HTH_AraC-typ_CS"/>
</dbReference>
<dbReference type="PANTHER" id="PTHR43280:SF28">
    <property type="entry name" value="HTH-TYPE TRANSCRIPTIONAL ACTIVATOR RHAS"/>
    <property type="match status" value="1"/>
</dbReference>
<accession>A0ABU1AQM8</accession>
<evidence type="ECO:0000313" key="5">
    <source>
        <dbReference type="EMBL" id="MDQ8196071.1"/>
    </source>
</evidence>
<dbReference type="RefSeq" id="WP_308986514.1">
    <property type="nucleotide sequence ID" value="NZ_JARXIC010000044.1"/>
</dbReference>
<dbReference type="Pfam" id="PF12833">
    <property type="entry name" value="HTH_18"/>
    <property type="match status" value="1"/>
</dbReference>
<dbReference type="Gene3D" id="2.60.120.10">
    <property type="entry name" value="Jelly Rolls"/>
    <property type="match status" value="1"/>
</dbReference>
<keyword evidence="2" id="KW-0238">DNA-binding</keyword>
<organism evidence="5 6">
    <name type="scientific">Thalassobacterium sedimentorum</name>
    <dbReference type="NCBI Taxonomy" id="3041258"/>
    <lineage>
        <taxon>Bacteria</taxon>
        <taxon>Pseudomonadati</taxon>
        <taxon>Verrucomicrobiota</taxon>
        <taxon>Opitutia</taxon>
        <taxon>Puniceicoccales</taxon>
        <taxon>Coraliomargaritaceae</taxon>
        <taxon>Thalassobacterium</taxon>
    </lineage>
</organism>
<comment type="caution">
    <text evidence="5">The sequence shown here is derived from an EMBL/GenBank/DDBJ whole genome shotgun (WGS) entry which is preliminary data.</text>
</comment>
<evidence type="ECO:0000259" key="4">
    <source>
        <dbReference type="PROSITE" id="PS01124"/>
    </source>
</evidence>
<gene>
    <name evidence="5" type="ORF">QEH59_16670</name>
</gene>
<proteinExistence type="predicted"/>
<dbReference type="EMBL" id="JARXIC010000044">
    <property type="protein sequence ID" value="MDQ8196071.1"/>
    <property type="molecule type" value="Genomic_DNA"/>
</dbReference>
<evidence type="ECO:0000256" key="2">
    <source>
        <dbReference type="ARBA" id="ARBA00023125"/>
    </source>
</evidence>
<name>A0ABU1AQM8_9BACT</name>
<dbReference type="PROSITE" id="PS01124">
    <property type="entry name" value="HTH_ARAC_FAMILY_2"/>
    <property type="match status" value="1"/>
</dbReference>
<evidence type="ECO:0000256" key="1">
    <source>
        <dbReference type="ARBA" id="ARBA00023015"/>
    </source>
</evidence>
<evidence type="ECO:0000313" key="6">
    <source>
        <dbReference type="Proteomes" id="UP001243717"/>
    </source>
</evidence>
<dbReference type="SUPFAM" id="SSF51215">
    <property type="entry name" value="Regulatory protein AraC"/>
    <property type="match status" value="1"/>
</dbReference>
<dbReference type="InterPro" id="IPR009057">
    <property type="entry name" value="Homeodomain-like_sf"/>
</dbReference>
<dbReference type="PANTHER" id="PTHR43280">
    <property type="entry name" value="ARAC-FAMILY TRANSCRIPTIONAL REGULATOR"/>
    <property type="match status" value="1"/>
</dbReference>
<keyword evidence="3" id="KW-0804">Transcription</keyword>
<dbReference type="InterPro" id="IPR014710">
    <property type="entry name" value="RmlC-like_jellyroll"/>
</dbReference>
<dbReference type="PRINTS" id="PR00032">
    <property type="entry name" value="HTHARAC"/>
</dbReference>
<dbReference type="Proteomes" id="UP001243717">
    <property type="component" value="Unassembled WGS sequence"/>
</dbReference>
<dbReference type="Gene3D" id="1.10.10.60">
    <property type="entry name" value="Homeodomain-like"/>
    <property type="match status" value="1"/>
</dbReference>
<protein>
    <submittedName>
        <fullName evidence="5">AraC family transcriptional regulator</fullName>
    </submittedName>
</protein>
<dbReference type="SUPFAM" id="SSF46689">
    <property type="entry name" value="Homeodomain-like"/>
    <property type="match status" value="1"/>
</dbReference>
<reference evidence="5 6" key="1">
    <citation type="submission" date="2023-04" db="EMBL/GenBank/DDBJ databases">
        <title>A novel bacteria isolated from coastal sediment.</title>
        <authorList>
            <person name="Liu X.-J."/>
            <person name="Du Z.-J."/>
        </authorList>
    </citation>
    <scope>NUCLEOTIDE SEQUENCE [LARGE SCALE GENOMIC DNA]</scope>
    <source>
        <strain evidence="5 6">SDUM461004</strain>
    </source>
</reference>
<dbReference type="PROSITE" id="PS00041">
    <property type="entry name" value="HTH_ARAC_FAMILY_1"/>
    <property type="match status" value="1"/>
</dbReference>
<dbReference type="CDD" id="cd02208">
    <property type="entry name" value="cupin_RmlC-like"/>
    <property type="match status" value="1"/>
</dbReference>
<sequence length="307" mass="35920">MDDIISCGHLKIGDLGLHKNRGMELTYVSRGRMEWVVDGRIEVVQQGDIFFTLPWQLHGSPVLEQPVNEAWHLLFTIPGDYTKPRRSINFPKSLGLTREESVQMSRVFCNATRNAWRASPHIKKLFPWMVEELESRRALSRANGFSLLRVILVELSRLIVSEPETVMEALDSERRVRAFLDVLYERCDEEWTLQQMSECCQVQRTRLSELVRQFTAYSPMTYLTRLRVARARNLLRNSENTITEIALSCGFSSSQYFANVFRRCVGQTPSAYREGYEDLYQLEVDSRSIPWRTLKQERERVAEFRIR</sequence>